<proteinExistence type="inferred from homology"/>
<keyword evidence="14" id="KW-1185">Reference proteome</keyword>
<dbReference type="PANTHER" id="PTHR11985">
    <property type="entry name" value="GLYCEROL-3-PHOSPHATE DEHYDROGENASE"/>
    <property type="match status" value="1"/>
</dbReference>
<feature type="domain" description="FAD dependent oxidoreductase" evidence="11">
    <location>
        <begin position="24"/>
        <end position="350"/>
    </location>
</feature>
<dbReference type="GO" id="GO:0046168">
    <property type="term" value="P:glycerol-3-phosphate catabolic process"/>
    <property type="evidence" value="ECO:0007669"/>
    <property type="project" value="TreeGrafter"/>
</dbReference>
<evidence type="ECO:0000256" key="7">
    <source>
        <dbReference type="ARBA" id="ARBA00022798"/>
    </source>
</evidence>
<evidence type="ECO:0000256" key="2">
    <source>
        <dbReference type="ARBA" id="ARBA00004977"/>
    </source>
</evidence>
<dbReference type="PANTHER" id="PTHR11985:SF35">
    <property type="entry name" value="ANAEROBIC GLYCEROL-3-PHOSPHATE DEHYDROGENASE SUBUNIT A"/>
    <property type="match status" value="1"/>
</dbReference>
<dbReference type="SUPFAM" id="SSF54373">
    <property type="entry name" value="FAD-linked reductases, C-terminal domain"/>
    <property type="match status" value="1"/>
</dbReference>
<keyword evidence="7" id="KW-0319">Glycerol metabolism</keyword>
<dbReference type="Pfam" id="PF16901">
    <property type="entry name" value="DAO_C"/>
    <property type="match status" value="1"/>
</dbReference>
<dbReference type="InterPro" id="IPR000447">
    <property type="entry name" value="G3P_DH_FAD-dep"/>
</dbReference>
<accession>A0A221M9S6</accession>
<dbReference type="Gene3D" id="1.10.8.870">
    <property type="entry name" value="Alpha-glycerophosphate oxidase, cap domain"/>
    <property type="match status" value="1"/>
</dbReference>
<sequence length="548" mass="62194">MDGKAFSTLNRATMVDNLENEDFDVLVIGGGITGCGIALEAVSRGLKVGLIERNDFASGTSSRSGKLIHGGLKYLQKLDFPVVKETGRERDIVYNNARHLVYPIKMNFPIIKKEYYNLLTLKAGLTLYDRLAGVKKEERHSLYSKKKTLQNEPLFNKKVIQGSGEYVEYRTDDSRLTMEIAKTAFEKGAAVLNYAEMTDFLQDAHNRVKGVVVKDNIDGKTFTINATHIVNAAGPWVDVVRKKDRPVEGKYMVLAKGIHLVFDHQSVPVKSSIYFQHKGRMIAVIPVGNRTYVGSTESIYKEDMEDIHVKRTEVDYLVGCLNDMFPSLHLNVSHVISSWAGIRPLIGEDGKSPSELSRHDEIFESDTGLITIAGGKLTGYRKMAERVLQHIDKKEQRKPLPAQTEHVKLSGGKFESANAITAFVDQLHGHYHDLNLTEDEVHAYVFRYGANTEKLLQQMSDYDSEYPKKEQRNIVAEVRYTIENEMVATLADFYDRRTSYLLFDPDKVKQTLDQVTTEMADILHWDTAKIEEEKRTMHYLIKKSLTFK</sequence>
<organism evidence="13 14">
    <name type="scientific">Virgibacillus necropolis</name>
    <dbReference type="NCBI Taxonomy" id="163877"/>
    <lineage>
        <taxon>Bacteria</taxon>
        <taxon>Bacillati</taxon>
        <taxon>Bacillota</taxon>
        <taxon>Bacilli</taxon>
        <taxon>Bacillales</taxon>
        <taxon>Bacillaceae</taxon>
        <taxon>Virgibacillus</taxon>
    </lineage>
</organism>
<evidence type="ECO:0000256" key="1">
    <source>
        <dbReference type="ARBA" id="ARBA00001974"/>
    </source>
</evidence>
<evidence type="ECO:0000256" key="8">
    <source>
        <dbReference type="ARBA" id="ARBA00022827"/>
    </source>
</evidence>
<dbReference type="Gene3D" id="3.50.50.60">
    <property type="entry name" value="FAD/NAD(P)-binding domain"/>
    <property type="match status" value="1"/>
</dbReference>
<keyword evidence="6" id="KW-0285">Flavoprotein</keyword>
<dbReference type="InterPro" id="IPR006076">
    <property type="entry name" value="FAD-dep_OxRdtase"/>
</dbReference>
<evidence type="ECO:0000256" key="9">
    <source>
        <dbReference type="ARBA" id="ARBA00023002"/>
    </source>
</evidence>
<dbReference type="SUPFAM" id="SSF51905">
    <property type="entry name" value="FAD/NAD(P)-binding domain"/>
    <property type="match status" value="1"/>
</dbReference>
<evidence type="ECO:0000256" key="4">
    <source>
        <dbReference type="ARBA" id="ARBA00013029"/>
    </source>
</evidence>
<dbReference type="RefSeq" id="WP_089531065.1">
    <property type="nucleotide sequence ID" value="NZ_CP022437.1"/>
</dbReference>
<dbReference type="GO" id="GO:0019563">
    <property type="term" value="P:glycerol catabolic process"/>
    <property type="evidence" value="ECO:0007669"/>
    <property type="project" value="UniProtKB-UniPathway"/>
</dbReference>
<dbReference type="AlphaFoldDB" id="A0A221M9S6"/>
<reference evidence="13 14" key="1">
    <citation type="journal article" date="2003" name="Int. J. Syst. Evol. Microbiol.">
        <title>Virgibacillus carmonensis sp. nov., Virgibacillus necropolis sp. nov. and Virgibacillus picturae sp. nov., three novel species isolated from deteriorated mural paintings, transfer of the species of the genus salibacillus to Virgibacillus, as Virgibacillus marismortui comb. nov. and Virgibacillus salexigens comb. nov., and emended description of the genus Virgibacillus.</title>
        <authorList>
            <person name="Heyrman J."/>
            <person name="Logan N.A."/>
            <person name="Busse H.J."/>
            <person name="Balcaen A."/>
            <person name="Lebbe L."/>
            <person name="Rodriguez-Diaz M."/>
            <person name="Swings J."/>
            <person name="De Vos P."/>
        </authorList>
    </citation>
    <scope>NUCLEOTIDE SEQUENCE [LARGE SCALE GENOMIC DNA]</scope>
    <source>
        <strain evidence="13 14">LMG 19488</strain>
    </source>
</reference>
<comment type="catalytic activity">
    <reaction evidence="10">
        <text>a quinone + sn-glycerol 3-phosphate = dihydroxyacetone phosphate + a quinol</text>
        <dbReference type="Rhea" id="RHEA:18977"/>
        <dbReference type="ChEBI" id="CHEBI:24646"/>
        <dbReference type="ChEBI" id="CHEBI:57597"/>
        <dbReference type="ChEBI" id="CHEBI:57642"/>
        <dbReference type="ChEBI" id="CHEBI:132124"/>
        <dbReference type="EC" id="1.1.5.3"/>
    </reaction>
</comment>
<evidence type="ECO:0000259" key="11">
    <source>
        <dbReference type="Pfam" id="PF01266"/>
    </source>
</evidence>
<dbReference type="InterPro" id="IPR031656">
    <property type="entry name" value="DAO_C"/>
</dbReference>
<dbReference type="EMBL" id="CP022437">
    <property type="protein sequence ID" value="ASN04372.1"/>
    <property type="molecule type" value="Genomic_DNA"/>
</dbReference>
<dbReference type="OrthoDB" id="9766796at2"/>
<keyword evidence="8" id="KW-0274">FAD</keyword>
<protein>
    <recommendedName>
        <fullName evidence="5">Aerobic glycerol-3-phosphate dehydrogenase</fullName>
        <ecNumber evidence="4">1.1.5.3</ecNumber>
    </recommendedName>
</protein>
<keyword evidence="9" id="KW-0560">Oxidoreductase</keyword>
<dbReference type="Gene3D" id="3.30.9.10">
    <property type="entry name" value="D-Amino Acid Oxidase, subunit A, domain 2"/>
    <property type="match status" value="1"/>
</dbReference>
<dbReference type="EC" id="1.1.5.3" evidence="4"/>
<evidence type="ECO:0000313" key="14">
    <source>
        <dbReference type="Proteomes" id="UP000204391"/>
    </source>
</evidence>
<dbReference type="PROSITE" id="PS51257">
    <property type="entry name" value="PROKAR_LIPOPROTEIN"/>
    <property type="match status" value="1"/>
</dbReference>
<dbReference type="PRINTS" id="PR01001">
    <property type="entry name" value="FADG3PDH"/>
</dbReference>
<name>A0A221M9S6_9BACI</name>
<dbReference type="UniPathway" id="UPA00618">
    <property type="reaction ID" value="UER00674"/>
</dbReference>
<dbReference type="InterPro" id="IPR038299">
    <property type="entry name" value="DAO_C_sf"/>
</dbReference>
<dbReference type="InterPro" id="IPR036188">
    <property type="entry name" value="FAD/NAD-bd_sf"/>
</dbReference>
<evidence type="ECO:0000256" key="5">
    <source>
        <dbReference type="ARBA" id="ARBA00017956"/>
    </source>
</evidence>
<comment type="similarity">
    <text evidence="3">Belongs to the FAD-dependent glycerol-3-phosphate dehydrogenase family.</text>
</comment>
<evidence type="ECO:0000313" key="13">
    <source>
        <dbReference type="EMBL" id="ASN04372.1"/>
    </source>
</evidence>
<comment type="pathway">
    <text evidence="2">Polyol metabolism; glycerol degradation via glycerol kinase pathway; glycerone phosphate from sn-glycerol 3-phosphate (aerobic route): step 1/1.</text>
</comment>
<comment type="cofactor">
    <cofactor evidence="1">
        <name>FAD</name>
        <dbReference type="ChEBI" id="CHEBI:57692"/>
    </cofactor>
</comment>
<evidence type="ECO:0000259" key="12">
    <source>
        <dbReference type="Pfam" id="PF16901"/>
    </source>
</evidence>
<dbReference type="Pfam" id="PF01266">
    <property type="entry name" value="DAO"/>
    <property type="match status" value="1"/>
</dbReference>
<evidence type="ECO:0000256" key="6">
    <source>
        <dbReference type="ARBA" id="ARBA00022630"/>
    </source>
</evidence>
<feature type="domain" description="Alpha-glycerophosphate oxidase C-terminal" evidence="12">
    <location>
        <begin position="403"/>
        <end position="529"/>
    </location>
</feature>
<evidence type="ECO:0000256" key="10">
    <source>
        <dbReference type="ARBA" id="ARBA00049055"/>
    </source>
</evidence>
<dbReference type="KEGG" id="vne:CFK40_04785"/>
<gene>
    <name evidence="13" type="ORF">CFK40_04785</name>
</gene>
<dbReference type="PROSITE" id="PS00978">
    <property type="entry name" value="FAD_G3PDH_2"/>
    <property type="match status" value="1"/>
</dbReference>
<dbReference type="GO" id="GO:0004368">
    <property type="term" value="F:glycerol-3-phosphate dehydrogenase (quinone) activity"/>
    <property type="evidence" value="ECO:0007669"/>
    <property type="project" value="UniProtKB-EC"/>
</dbReference>
<evidence type="ECO:0000256" key="3">
    <source>
        <dbReference type="ARBA" id="ARBA00007330"/>
    </source>
</evidence>
<dbReference type="Proteomes" id="UP000204391">
    <property type="component" value="Chromosome"/>
</dbReference>